<dbReference type="EMBL" id="CP000089">
    <property type="protein sequence ID" value="AAZ48641.1"/>
    <property type="molecule type" value="Genomic_DNA"/>
</dbReference>
<dbReference type="STRING" id="159087.Daro_3913"/>
<dbReference type="OrthoDB" id="428683at2"/>
<dbReference type="KEGG" id="dar:Daro_3913"/>
<sequence length="111" mass="11341">MAKLAMGGSKSAKLKGVASRTSAAPLVSGVGQLPAAYGVSPPSCLAAGAWVAYRDQFLDSSAQAQISEIRKGAPASNPVGVAEALHPGFIELEFAVVCPFVFDQRLQPLAA</sequence>
<evidence type="ECO:0000313" key="1">
    <source>
        <dbReference type="EMBL" id="AAZ48641.1"/>
    </source>
</evidence>
<protein>
    <submittedName>
        <fullName evidence="1">Uncharacterized protein</fullName>
    </submittedName>
</protein>
<proteinExistence type="predicted"/>
<reference evidence="1" key="1">
    <citation type="submission" date="2005-08" db="EMBL/GenBank/DDBJ databases">
        <title>Complete sequence of Dechloromonas aromatica RCB.</title>
        <authorList>
            <person name="Salinero K.K."/>
            <person name="Copeland A."/>
            <person name="Lucas S."/>
            <person name="Lapidus A."/>
            <person name="Barry K."/>
            <person name="Detter J.C."/>
            <person name="Glavina T."/>
            <person name="Hammon N."/>
            <person name="Israni S."/>
            <person name="Pitluck S."/>
            <person name="Di Bartolo G."/>
            <person name="Trong S."/>
            <person name="Schmutz J."/>
            <person name="Larimer F."/>
            <person name="Land M."/>
            <person name="Ivanova N."/>
            <person name="Richardson P."/>
        </authorList>
    </citation>
    <scope>NUCLEOTIDE SEQUENCE</scope>
    <source>
        <strain evidence="1">RCB</strain>
    </source>
</reference>
<gene>
    <name evidence="1" type="ordered locus">Daro_3913</name>
</gene>
<dbReference type="eggNOG" id="COG5642">
    <property type="taxonomic scope" value="Bacteria"/>
</dbReference>
<dbReference type="AlphaFoldDB" id="Q478U0"/>
<name>Q478U0_DECAR</name>
<organism evidence="1">
    <name type="scientific">Dechloromonas aromatica (strain RCB)</name>
    <dbReference type="NCBI Taxonomy" id="159087"/>
    <lineage>
        <taxon>Bacteria</taxon>
        <taxon>Pseudomonadati</taxon>
        <taxon>Pseudomonadota</taxon>
        <taxon>Betaproteobacteria</taxon>
        <taxon>Rhodocyclales</taxon>
        <taxon>Azonexaceae</taxon>
        <taxon>Dechloromonas</taxon>
    </lineage>
</organism>
<accession>Q478U0</accession>
<dbReference type="HOGENOM" id="CLU_2154210_0_0_4"/>